<accession>A0A382U9D5</accession>
<feature type="non-terminal residue" evidence="1">
    <location>
        <position position="1"/>
    </location>
</feature>
<feature type="non-terminal residue" evidence="1">
    <location>
        <position position="238"/>
    </location>
</feature>
<proteinExistence type="predicted"/>
<gene>
    <name evidence="1" type="ORF">METZ01_LOCUS383152</name>
</gene>
<dbReference type="Gene3D" id="3.40.50.1820">
    <property type="entry name" value="alpha/beta hydrolase"/>
    <property type="match status" value="1"/>
</dbReference>
<protein>
    <recommendedName>
        <fullName evidence="2">Serine aminopeptidase S33 domain-containing protein</fullName>
    </recommendedName>
</protein>
<evidence type="ECO:0000313" key="1">
    <source>
        <dbReference type="EMBL" id="SVD30298.1"/>
    </source>
</evidence>
<evidence type="ECO:0008006" key="2">
    <source>
        <dbReference type="Google" id="ProtNLM"/>
    </source>
</evidence>
<dbReference type="EMBL" id="UINC01142140">
    <property type="protein sequence ID" value="SVD30298.1"/>
    <property type="molecule type" value="Genomic_DNA"/>
</dbReference>
<dbReference type="SUPFAM" id="SSF53474">
    <property type="entry name" value="alpha/beta-Hydrolases"/>
    <property type="match status" value="1"/>
</dbReference>
<name>A0A382U9D5_9ZZZZ</name>
<reference evidence="1" key="1">
    <citation type="submission" date="2018-05" db="EMBL/GenBank/DDBJ databases">
        <authorList>
            <person name="Lanie J.A."/>
            <person name="Ng W.-L."/>
            <person name="Kazmierczak K.M."/>
            <person name="Andrzejewski T.M."/>
            <person name="Davidsen T.M."/>
            <person name="Wayne K.J."/>
            <person name="Tettelin H."/>
            <person name="Glass J.I."/>
            <person name="Rusch D."/>
            <person name="Podicherti R."/>
            <person name="Tsui H.-C.T."/>
            <person name="Winkler M.E."/>
        </authorList>
    </citation>
    <scope>NUCLEOTIDE SEQUENCE</scope>
</reference>
<dbReference type="InterPro" id="IPR029058">
    <property type="entry name" value="AB_hydrolase_fold"/>
</dbReference>
<organism evidence="1">
    <name type="scientific">marine metagenome</name>
    <dbReference type="NCBI Taxonomy" id="408172"/>
    <lineage>
        <taxon>unclassified sequences</taxon>
        <taxon>metagenomes</taxon>
        <taxon>ecological metagenomes</taxon>
    </lineage>
</organism>
<sequence length="238" mass="25904">VKVEIVHKVTSDGIPLAGAYIETSEKLPKNAISAVVFFHGDGGNFYSPLYLSLGEVLARNGITFLSANRRGHDIMSHGARGELAKGYAFESVSEAPIDYEAWISLLKDRGHKSIAIGGHSGGAVRAIYSQAVGDFPDVKAVMAVSPGEYNHTLLRELHQDDFTFAFEHAMLEVSSGRPDTLLKPGVPWGSTWTAKAFIDCFNPDNRYQVSVHTKSIDVPVLFTFGELETELVGDHELA</sequence>
<dbReference type="AlphaFoldDB" id="A0A382U9D5"/>